<gene>
    <name evidence="1" type="ORF">TRIB_067</name>
</gene>
<sequence>MNKEDKHKNAVRTPDGKIQSFVLTVGGKPFRCHCGANCFHKPDKNDLELYACNACNSWYHSEVKNDNTVQTK</sequence>
<evidence type="ECO:0000313" key="1">
    <source>
        <dbReference type="EMBL" id="CAH6635144.1"/>
    </source>
</evidence>
<keyword evidence="2" id="KW-1185">Reference proteome</keyword>
<name>A0A9P0Y7I6_9CAUD</name>
<dbReference type="EMBL" id="OX016465">
    <property type="protein sequence ID" value="CAH6635144.1"/>
    <property type="molecule type" value="Genomic_DNA"/>
</dbReference>
<dbReference type="Proteomes" id="UP001152653">
    <property type="component" value="Chromosome"/>
</dbReference>
<proteinExistence type="predicted"/>
<evidence type="ECO:0000313" key="2">
    <source>
        <dbReference type="Proteomes" id="UP001152653"/>
    </source>
</evidence>
<reference evidence="1" key="1">
    <citation type="submission" date="2022-05" db="EMBL/GenBank/DDBJ databases">
        <authorList>
            <person name="Kelly A."/>
        </authorList>
    </citation>
    <scope>NUCLEOTIDE SEQUENCE</scope>
</reference>
<accession>A0A9P0Y7I6</accession>
<protein>
    <submittedName>
        <fullName evidence="1">Uncharacterized protein</fullName>
    </submittedName>
</protein>
<organism evidence="1 2">
    <name type="scientific">Escherichia phage vB_Eco_Tribble</name>
    <dbReference type="NCBI Taxonomy" id="2898838"/>
    <lineage>
        <taxon>Viruses</taxon>
        <taxon>Duplodnaviria</taxon>
        <taxon>Heunggongvirae</taxon>
        <taxon>Uroviricota</taxon>
        <taxon>Caudoviricetes</taxon>
        <taxon>Andersonviridae</taxon>
        <taxon>Ounavirinae</taxon>
        <taxon>Felixounavirus</taxon>
        <taxon>Felixounavirus tribble</taxon>
    </lineage>
</organism>